<proteinExistence type="predicted"/>
<dbReference type="EMBL" id="JBBPEH010000001">
    <property type="protein sequence ID" value="KAK7543995.1"/>
    <property type="molecule type" value="Genomic_DNA"/>
</dbReference>
<dbReference type="GeneID" id="92026658"/>
<dbReference type="Proteomes" id="UP001360953">
    <property type="component" value="Unassembled WGS sequence"/>
</dbReference>
<comment type="caution">
    <text evidence="1">The sequence shown here is derived from an EMBL/GenBank/DDBJ whole genome shotgun (WGS) entry which is preliminary data.</text>
</comment>
<sequence length="181" mass="20052">MIYRGTLLDKLRLSIKTLPPPLGSLLRLRRPVHLLRRGILTTTHALASAFPLGSSIHDTSTLISGQPRLASARNQTRNAALSLSSTGIPLHNPVTTGCKTHSGMSCQTFSTVLNIHVRDSQDLRGFLSKTPSAVAQVAYGRTIPFPLEFLIDTFLYHGIFPFPHWPLLIRSIVTRLLLFMF</sequence>
<reference evidence="1 2" key="1">
    <citation type="submission" date="2024-04" db="EMBL/GenBank/DDBJ databases">
        <title>Phyllosticta paracitricarpa is synonymous to the EU quarantine fungus P. citricarpa based on phylogenomic analyses.</title>
        <authorList>
            <consortium name="Lawrence Berkeley National Laboratory"/>
            <person name="Van ingen-buijs V.A."/>
            <person name="Van westerhoven A.C."/>
            <person name="Haridas S."/>
            <person name="Skiadas P."/>
            <person name="Martin F."/>
            <person name="Groenewald J.Z."/>
            <person name="Crous P.W."/>
            <person name="Seidl M.F."/>
        </authorList>
    </citation>
    <scope>NUCLEOTIDE SEQUENCE [LARGE SCALE GENOMIC DNA]</scope>
    <source>
        <strain evidence="1 2">CPC 17464</strain>
    </source>
</reference>
<dbReference type="RefSeq" id="XP_066659230.1">
    <property type="nucleotide sequence ID" value="XM_066793752.1"/>
</dbReference>
<name>A0ABR1M966_9PEZI</name>
<gene>
    <name evidence="1" type="ORF">J3D65DRAFT_1129</name>
</gene>
<evidence type="ECO:0000313" key="2">
    <source>
        <dbReference type="Proteomes" id="UP001360953"/>
    </source>
</evidence>
<evidence type="ECO:0000313" key="1">
    <source>
        <dbReference type="EMBL" id="KAK7543995.1"/>
    </source>
</evidence>
<keyword evidence="2" id="KW-1185">Reference proteome</keyword>
<protein>
    <submittedName>
        <fullName evidence="1">Uncharacterized protein</fullName>
    </submittedName>
</protein>
<accession>A0ABR1M966</accession>
<organism evidence="1 2">
    <name type="scientific">Phyllosticta citribraziliensis</name>
    <dbReference type="NCBI Taxonomy" id="989973"/>
    <lineage>
        <taxon>Eukaryota</taxon>
        <taxon>Fungi</taxon>
        <taxon>Dikarya</taxon>
        <taxon>Ascomycota</taxon>
        <taxon>Pezizomycotina</taxon>
        <taxon>Dothideomycetes</taxon>
        <taxon>Dothideomycetes incertae sedis</taxon>
        <taxon>Botryosphaeriales</taxon>
        <taxon>Phyllostictaceae</taxon>
        <taxon>Phyllosticta</taxon>
    </lineage>
</organism>